<gene>
    <name evidence="7" type="ORF">HW554_00985</name>
</gene>
<dbReference type="RefSeq" id="WP_176906478.1">
    <property type="nucleotide sequence ID" value="NZ_JABKAU010000001.1"/>
</dbReference>
<sequence>MNYTLLLLTFLLPPAASVAPFRPLWLAPAASWEPGRLPAPDSLRWPYRPLRVNETMVLDAVLFQLRTAELLPESNPTLQLLAAELLSRPTLRIQLAGHTDRIGRSKENMKLSEQRAEAIRAYLIRAGVAAARLIMVSYGDARPLYPAPNERNRRVEVRVVE</sequence>
<accession>A0A7Y7PKY2</accession>
<dbReference type="PRINTS" id="PR01021">
    <property type="entry name" value="OMPADOMAIN"/>
</dbReference>
<protein>
    <submittedName>
        <fullName evidence="7">OmpA family protein</fullName>
    </submittedName>
</protein>
<dbReference type="AlphaFoldDB" id="A0A7Y7PKY2"/>
<evidence type="ECO:0000256" key="4">
    <source>
        <dbReference type="PROSITE-ProRule" id="PRU00473"/>
    </source>
</evidence>
<dbReference type="PANTHER" id="PTHR30329">
    <property type="entry name" value="STATOR ELEMENT OF FLAGELLAR MOTOR COMPLEX"/>
    <property type="match status" value="1"/>
</dbReference>
<dbReference type="EMBL" id="JABKAU010000001">
    <property type="protein sequence ID" value="NVO29764.1"/>
    <property type="molecule type" value="Genomic_DNA"/>
</dbReference>
<reference evidence="7 8" key="1">
    <citation type="submission" date="2020-05" db="EMBL/GenBank/DDBJ databases">
        <title>Hymenobacter terrestris sp. nov. and Hymenobacter lapidiphilus sp. nov., isolated from regoliths in Antarctica.</title>
        <authorList>
            <person name="Sedlacek I."/>
            <person name="Pantucek R."/>
            <person name="Zeman M."/>
            <person name="Holochova P."/>
            <person name="Kralova S."/>
            <person name="Stankova E."/>
            <person name="Sedo O."/>
            <person name="Micenkova L."/>
            <person name="Svec P."/>
            <person name="Gupta V."/>
            <person name="Sood U."/>
            <person name="Korpole U.S."/>
            <person name="Lal R."/>
        </authorList>
    </citation>
    <scope>NUCLEOTIDE SEQUENCE [LARGE SCALE GENOMIC DNA]</scope>
    <source>
        <strain evidence="7 8">P5342</strain>
    </source>
</reference>
<feature type="signal peptide" evidence="5">
    <location>
        <begin position="1"/>
        <end position="18"/>
    </location>
</feature>
<name>A0A7Y7PKY2_9BACT</name>
<evidence type="ECO:0000259" key="6">
    <source>
        <dbReference type="PROSITE" id="PS51123"/>
    </source>
</evidence>
<keyword evidence="5" id="KW-0732">Signal</keyword>
<feature type="domain" description="OmpA-like" evidence="6">
    <location>
        <begin position="52"/>
        <end position="161"/>
    </location>
</feature>
<keyword evidence="3" id="KW-0998">Cell outer membrane</keyword>
<organism evidence="7 8">
    <name type="scientific">Hymenobacter lapidiphilus</name>
    <dbReference type="NCBI Taxonomy" id="2608003"/>
    <lineage>
        <taxon>Bacteria</taxon>
        <taxon>Pseudomonadati</taxon>
        <taxon>Bacteroidota</taxon>
        <taxon>Cytophagia</taxon>
        <taxon>Cytophagales</taxon>
        <taxon>Hymenobacteraceae</taxon>
        <taxon>Hymenobacter</taxon>
    </lineage>
</organism>
<dbReference type="InterPro" id="IPR006664">
    <property type="entry name" value="OMP_bac"/>
</dbReference>
<dbReference type="InterPro" id="IPR006665">
    <property type="entry name" value="OmpA-like"/>
</dbReference>
<feature type="chain" id="PRO_5031219280" evidence="5">
    <location>
        <begin position="19"/>
        <end position="161"/>
    </location>
</feature>
<dbReference type="CDD" id="cd07185">
    <property type="entry name" value="OmpA_C-like"/>
    <property type="match status" value="1"/>
</dbReference>
<dbReference type="PROSITE" id="PS51123">
    <property type="entry name" value="OMPA_2"/>
    <property type="match status" value="1"/>
</dbReference>
<dbReference type="PANTHER" id="PTHR30329:SF21">
    <property type="entry name" value="LIPOPROTEIN YIAD-RELATED"/>
    <property type="match status" value="1"/>
</dbReference>
<evidence type="ECO:0000313" key="7">
    <source>
        <dbReference type="EMBL" id="NVO29764.1"/>
    </source>
</evidence>
<evidence type="ECO:0000256" key="2">
    <source>
        <dbReference type="ARBA" id="ARBA00023136"/>
    </source>
</evidence>
<keyword evidence="8" id="KW-1185">Reference proteome</keyword>
<proteinExistence type="predicted"/>
<evidence type="ECO:0000256" key="5">
    <source>
        <dbReference type="SAM" id="SignalP"/>
    </source>
</evidence>
<keyword evidence="2 4" id="KW-0472">Membrane</keyword>
<evidence type="ECO:0000313" key="8">
    <source>
        <dbReference type="Proteomes" id="UP000565521"/>
    </source>
</evidence>
<evidence type="ECO:0000256" key="1">
    <source>
        <dbReference type="ARBA" id="ARBA00004442"/>
    </source>
</evidence>
<dbReference type="Proteomes" id="UP000565521">
    <property type="component" value="Unassembled WGS sequence"/>
</dbReference>
<dbReference type="Pfam" id="PF00691">
    <property type="entry name" value="OmpA"/>
    <property type="match status" value="1"/>
</dbReference>
<dbReference type="InterPro" id="IPR050330">
    <property type="entry name" value="Bact_OuterMem_StrucFunc"/>
</dbReference>
<dbReference type="InterPro" id="IPR036737">
    <property type="entry name" value="OmpA-like_sf"/>
</dbReference>
<evidence type="ECO:0000256" key="3">
    <source>
        <dbReference type="ARBA" id="ARBA00023237"/>
    </source>
</evidence>
<dbReference type="GO" id="GO:0009279">
    <property type="term" value="C:cell outer membrane"/>
    <property type="evidence" value="ECO:0007669"/>
    <property type="project" value="UniProtKB-SubCell"/>
</dbReference>
<comment type="subcellular location">
    <subcellularLocation>
        <location evidence="1">Cell outer membrane</location>
    </subcellularLocation>
</comment>
<dbReference type="SUPFAM" id="SSF103088">
    <property type="entry name" value="OmpA-like"/>
    <property type="match status" value="1"/>
</dbReference>
<comment type="caution">
    <text evidence="7">The sequence shown here is derived from an EMBL/GenBank/DDBJ whole genome shotgun (WGS) entry which is preliminary data.</text>
</comment>
<dbReference type="Gene3D" id="3.30.1330.60">
    <property type="entry name" value="OmpA-like domain"/>
    <property type="match status" value="1"/>
</dbReference>